<keyword evidence="8" id="KW-1185">Reference proteome</keyword>
<sequence length="575" mass="66486">MTNEFKITTFSLNKNTKAAKACKKCREAHKKCFFNEELGSCEQCYKSNEKCDLSAANKKRRKAACSSSSPSSVFGNDRIYANAIKNSENKFQFINTAHPLAPLFSNDSFLTLSDGEFFNLYFPWRDLFLPARDQYTRPLNVDEELLEYVEMKGAFKKPPIETQRRYVTLYLDNLYPLYPVVDRDIIDHLDSTPPLLLNAMMMCGVRYDTCLKPAEIRETAEQLRRKCELLKLCELNKITLIQGFLLMSNQEESPTGPQVAREYVSRACILITDLALHNNAARNQLSKLETNSLDHSTGSIFFRLLHKVSLLTRLFWTSFCLDRALTITSCATMFYNTLDLAVDTVKLEDFDGNRRDFEIFRRWYQICDLLERILVCRYRPPGNRSLDLNLEKDILSLCNRGVDDDTRRLIGDTYTRFLRICGDFCGIMYLRSKVDFVSILEDEVEGQQLLHTDSPLSDNKMHYLSRFSRNIIDQSKGEQVQQIMTIHAVLHVMVLLYLEIEARQQVQTTSHDPLTVLNYKKSLFNYCLSFLDQNGCKWFFSAACYHLFVDLISSPRKNIKSSQDLLSLLFDSNLA</sequence>
<keyword evidence="1" id="KW-0862">Zinc</keyword>
<proteinExistence type="predicted"/>
<evidence type="ECO:0000313" key="8">
    <source>
        <dbReference type="Proteomes" id="UP000788993"/>
    </source>
</evidence>
<dbReference type="AlphaFoldDB" id="A0A9P8P8G0"/>
<dbReference type="PROSITE" id="PS00463">
    <property type="entry name" value="ZN2_CY6_FUNGAL_1"/>
    <property type="match status" value="1"/>
</dbReference>
<dbReference type="Pfam" id="PF04082">
    <property type="entry name" value="Fungal_trans"/>
    <property type="match status" value="1"/>
</dbReference>
<keyword evidence="4" id="KW-0804">Transcription</keyword>
<dbReference type="InterPro" id="IPR052073">
    <property type="entry name" value="Amide_Lactam_Regulators"/>
</dbReference>
<dbReference type="PANTHER" id="PTHR47171:SF3">
    <property type="entry name" value="FARA-RELATED"/>
    <property type="match status" value="1"/>
</dbReference>
<protein>
    <recommendedName>
        <fullName evidence="6">Zn(2)-C6 fungal-type domain-containing protein</fullName>
    </recommendedName>
</protein>
<dbReference type="GO" id="GO:0008270">
    <property type="term" value="F:zinc ion binding"/>
    <property type="evidence" value="ECO:0007669"/>
    <property type="project" value="InterPro"/>
</dbReference>
<dbReference type="CDD" id="cd00067">
    <property type="entry name" value="GAL4"/>
    <property type="match status" value="1"/>
</dbReference>
<evidence type="ECO:0000256" key="3">
    <source>
        <dbReference type="ARBA" id="ARBA00023125"/>
    </source>
</evidence>
<comment type="caution">
    <text evidence="7">The sequence shown here is derived from an EMBL/GenBank/DDBJ whole genome shotgun (WGS) entry which is preliminary data.</text>
</comment>
<dbReference type="Proteomes" id="UP000788993">
    <property type="component" value="Unassembled WGS sequence"/>
</dbReference>
<feature type="domain" description="Zn(2)-C6 fungal-type" evidence="6">
    <location>
        <begin position="21"/>
        <end position="51"/>
    </location>
</feature>
<keyword evidence="5" id="KW-0539">Nucleus</keyword>
<dbReference type="GO" id="GO:0006351">
    <property type="term" value="P:DNA-templated transcription"/>
    <property type="evidence" value="ECO:0007669"/>
    <property type="project" value="InterPro"/>
</dbReference>
<dbReference type="InterPro" id="IPR007219">
    <property type="entry name" value="XnlR_reg_dom"/>
</dbReference>
<evidence type="ECO:0000259" key="6">
    <source>
        <dbReference type="PROSITE" id="PS00463"/>
    </source>
</evidence>
<evidence type="ECO:0000256" key="1">
    <source>
        <dbReference type="ARBA" id="ARBA00022833"/>
    </source>
</evidence>
<evidence type="ECO:0000256" key="5">
    <source>
        <dbReference type="ARBA" id="ARBA00023242"/>
    </source>
</evidence>
<gene>
    <name evidence="7" type="ORF">OGATHE_003211</name>
</gene>
<dbReference type="GO" id="GO:0000981">
    <property type="term" value="F:DNA-binding transcription factor activity, RNA polymerase II-specific"/>
    <property type="evidence" value="ECO:0007669"/>
    <property type="project" value="InterPro"/>
</dbReference>
<dbReference type="GO" id="GO:0003677">
    <property type="term" value="F:DNA binding"/>
    <property type="evidence" value="ECO:0007669"/>
    <property type="project" value="UniProtKB-KW"/>
</dbReference>
<evidence type="ECO:0000256" key="4">
    <source>
        <dbReference type="ARBA" id="ARBA00023163"/>
    </source>
</evidence>
<organism evidence="7 8">
    <name type="scientific">Ogataea polymorpha</name>
    <dbReference type="NCBI Taxonomy" id="460523"/>
    <lineage>
        <taxon>Eukaryota</taxon>
        <taxon>Fungi</taxon>
        <taxon>Dikarya</taxon>
        <taxon>Ascomycota</taxon>
        <taxon>Saccharomycotina</taxon>
        <taxon>Pichiomycetes</taxon>
        <taxon>Pichiales</taxon>
        <taxon>Pichiaceae</taxon>
        <taxon>Ogataea</taxon>
    </lineage>
</organism>
<dbReference type="EMBL" id="JAEUBD010001062">
    <property type="protein sequence ID" value="KAH3667688.1"/>
    <property type="molecule type" value="Genomic_DNA"/>
</dbReference>
<evidence type="ECO:0000256" key="2">
    <source>
        <dbReference type="ARBA" id="ARBA00023015"/>
    </source>
</evidence>
<accession>A0A9P8P8G0</accession>
<dbReference type="InterPro" id="IPR001138">
    <property type="entry name" value="Zn2Cys6_DnaBD"/>
</dbReference>
<name>A0A9P8P8G0_9ASCO</name>
<dbReference type="PANTHER" id="PTHR47171">
    <property type="entry name" value="FARA-RELATED"/>
    <property type="match status" value="1"/>
</dbReference>
<keyword evidence="2" id="KW-0805">Transcription regulation</keyword>
<evidence type="ECO:0000313" key="7">
    <source>
        <dbReference type="EMBL" id="KAH3667688.1"/>
    </source>
</evidence>
<dbReference type="CDD" id="cd12148">
    <property type="entry name" value="fungal_TF_MHR"/>
    <property type="match status" value="1"/>
</dbReference>
<keyword evidence="3" id="KW-0238">DNA-binding</keyword>
<reference evidence="7" key="1">
    <citation type="journal article" date="2021" name="Open Biol.">
        <title>Shared evolutionary footprints suggest mitochondrial oxidative damage underlies multiple complex I losses in fungi.</title>
        <authorList>
            <person name="Schikora-Tamarit M.A."/>
            <person name="Marcet-Houben M."/>
            <person name="Nosek J."/>
            <person name="Gabaldon T."/>
        </authorList>
    </citation>
    <scope>NUCLEOTIDE SEQUENCE</scope>
    <source>
        <strain evidence="7">NCAIM Y.01608</strain>
    </source>
</reference>
<reference evidence="7" key="2">
    <citation type="submission" date="2021-01" db="EMBL/GenBank/DDBJ databases">
        <authorList>
            <person name="Schikora-Tamarit M.A."/>
        </authorList>
    </citation>
    <scope>NUCLEOTIDE SEQUENCE</scope>
    <source>
        <strain evidence="7">NCAIM Y.01608</strain>
    </source>
</reference>